<evidence type="ECO:0000313" key="1">
    <source>
        <dbReference type="EMBL" id="CAG7728877.1"/>
    </source>
</evidence>
<comment type="caution">
    <text evidence="1">The sequence shown here is derived from an EMBL/GenBank/DDBJ whole genome shotgun (WGS) entry which is preliminary data.</text>
</comment>
<gene>
    <name evidence="1" type="ORF">AFUS01_LOCUS17626</name>
</gene>
<dbReference type="AlphaFoldDB" id="A0A8J2JYF5"/>
<protein>
    <submittedName>
        <fullName evidence="1">Uncharacterized protein</fullName>
    </submittedName>
</protein>
<keyword evidence="2" id="KW-1185">Reference proteome</keyword>
<reference evidence="1" key="1">
    <citation type="submission" date="2021-06" db="EMBL/GenBank/DDBJ databases">
        <authorList>
            <person name="Hodson N. C."/>
            <person name="Mongue J. A."/>
            <person name="Jaron S. K."/>
        </authorList>
    </citation>
    <scope>NUCLEOTIDE SEQUENCE</scope>
</reference>
<dbReference type="Proteomes" id="UP000708208">
    <property type="component" value="Unassembled WGS sequence"/>
</dbReference>
<evidence type="ECO:0000313" key="2">
    <source>
        <dbReference type="Proteomes" id="UP000708208"/>
    </source>
</evidence>
<sequence>MQNLQTYVLLPNKLPLTCFGNILPETGNLVGFFVGMGPDVDFKGGNLTETPVTQITFVWFLAGVDSKFHFFLDFFRTAVTSGRSVELAKSE</sequence>
<name>A0A8J2JYF5_9HEXA</name>
<accession>A0A8J2JYF5</accession>
<organism evidence="1 2">
    <name type="scientific">Allacma fusca</name>
    <dbReference type="NCBI Taxonomy" id="39272"/>
    <lineage>
        <taxon>Eukaryota</taxon>
        <taxon>Metazoa</taxon>
        <taxon>Ecdysozoa</taxon>
        <taxon>Arthropoda</taxon>
        <taxon>Hexapoda</taxon>
        <taxon>Collembola</taxon>
        <taxon>Symphypleona</taxon>
        <taxon>Sminthuridae</taxon>
        <taxon>Allacma</taxon>
    </lineage>
</organism>
<proteinExistence type="predicted"/>
<dbReference type="EMBL" id="CAJVCH010169931">
    <property type="protein sequence ID" value="CAG7728877.1"/>
    <property type="molecule type" value="Genomic_DNA"/>
</dbReference>